<dbReference type="InterPro" id="IPR046338">
    <property type="entry name" value="GAIN_dom_sf"/>
</dbReference>
<dbReference type="PROSITE" id="PS51019">
    <property type="entry name" value="REELIN"/>
    <property type="match status" value="1"/>
</dbReference>
<evidence type="ECO:0000256" key="5">
    <source>
        <dbReference type="ARBA" id="ARBA00022989"/>
    </source>
</evidence>
<reference evidence="16" key="1">
    <citation type="submission" date="2023-03" db="EMBL/GenBank/DDBJ databases">
        <authorList>
            <person name="Steffen K."/>
            <person name="Cardenas P."/>
        </authorList>
    </citation>
    <scope>NUCLEOTIDE SEQUENCE</scope>
</reference>
<comment type="caution">
    <text evidence="8">Lacks conserved residue(s) required for the propagation of feature annotation.</text>
</comment>
<dbReference type="Gene3D" id="2.60.40.4060">
    <property type="entry name" value="Reeler domain"/>
    <property type="match status" value="1"/>
</dbReference>
<feature type="transmembrane region" description="Helical" evidence="9">
    <location>
        <begin position="1089"/>
        <end position="1111"/>
    </location>
</feature>
<evidence type="ECO:0000256" key="1">
    <source>
        <dbReference type="ARBA" id="ARBA00004141"/>
    </source>
</evidence>
<feature type="disulfide bond" evidence="8">
    <location>
        <begin position="526"/>
        <end position="535"/>
    </location>
</feature>
<dbReference type="InterPro" id="IPR002861">
    <property type="entry name" value="Reeler_dom"/>
</dbReference>
<feature type="domain" description="GAIN-B" evidence="12">
    <location>
        <begin position="893"/>
        <end position="1046"/>
    </location>
</feature>
<evidence type="ECO:0000256" key="10">
    <source>
        <dbReference type="SAM" id="SignalP"/>
    </source>
</evidence>
<dbReference type="EMBL" id="CASHTH010002963">
    <property type="protein sequence ID" value="CAI8037833.1"/>
    <property type="molecule type" value="Genomic_DNA"/>
</dbReference>
<dbReference type="Gene3D" id="1.20.1070.10">
    <property type="entry name" value="Rhodopsin 7-helix transmembrane proteins"/>
    <property type="match status" value="1"/>
</dbReference>
<dbReference type="Pfam" id="PF02014">
    <property type="entry name" value="Reeler"/>
    <property type="match status" value="1"/>
</dbReference>
<dbReference type="CDD" id="cd08544">
    <property type="entry name" value="Reeler"/>
    <property type="match status" value="1"/>
</dbReference>
<evidence type="ECO:0000313" key="16">
    <source>
        <dbReference type="EMBL" id="CAI8037833.1"/>
    </source>
</evidence>
<sequence>MHVLHFCLLIVLARGWSSGAPTEACSDIYPAGHNGTNSLDLQANPYRLDLAAFDELGGTLYYVADQSYKIVLSGMSGEEFKGFLVQARTLADNSPVGQFISLGPDQQLSDCVPEESAVTHINASLKTRVSLTWGAPDNGRGQLKFLFAVVDSINTFWVPAVTITLHPCEFPVYVHDGQCVETCPPAMFGNHTTHRCELLPSDYNVALNATAYYAKILSNHPLNTPVFRIKAIISADSNPASIAIVFFQTPAIQNILELEGGSFDTIFISAADLVTRGSESVYETSINLIQHPFSEFYDAAYPIKFNLSIYLLAGGYSEVYSAGLGYIACGLPLYESVGHCVETCPDGQFGNGSITTLTGTCDPFPADRSVALNATVYYAQIYRNNSQSTPVFTVRAIVNASLPQINSLVITLHEDENSVSPMITRSESDLVTVGNQRVTDFSFLASNLYTRFNEEDFPVEWFITINLTVSLPSQTLHDTSRGLVKICLSPEFCGNEPVKSPTYCDPTLCSNGGNCTVTGDSYYCECAMCWTWENCTEFLEECSTPITPSPTPTTLSCDPNPCSNGGSCSKVNGSSYCDCAICWTGDNCTQIADECTDTRCTTECLNGGTCILTENSESLCDCVIGFTGSTCETKLPSCPVHYCHNGGTCFLVHGQSVCLCRPQFTGSQCETVLCEAEADVPVYPGSSVTYSWSWTEGGRSQTQPCPDICQELIDYPSGAVVERLCHGDSGQWLGTDFTACGLTITSLQLCEASQGKSGVELAATVVQVSSNASALESPTIAVISSIIDNLTESAIGDTQVREAFLSIVDNVLDASTSELLMSQTLANSSTIILQALESFLERVPLDNDTGSVTLTRTNFGVIALSISGLYHTESITQLSFNADLGPVETAYYDNSTISPEQLLVHSGDPPASTTGVISLQDLGTCPENRENERIVYSVFRTNALFLTPETACNLSAIGSIVLGVKKSGSKNCSSQSVIVDLQQLNKVCKMMHNTASREPTCSHYNDGAGKWSSENCKKVSSSGGRTKCDCSQLGHFGLLFDLHPDEPLSPLALAIISYIGAGFSILCLSLFLLTFLSSKTLRRKEHGKILINISVSLLCLYVVFVVAGLVTSVEPLCGLVAALFHYIMLVFFGWTAAEAVFLYHKLAVVLGNPIQHYVWKAGLTVWLVPLLITVISVGPGYEYYVNPYYCRATEWPFWLGHILPFSIINIFNWIVFSVIMAQLIRRRMAVKVNVDQSKKENSRQNFFIAVGLSLLLGLGWGFGLTATSSDLKEL</sequence>
<dbReference type="PROSITE" id="PS01186">
    <property type="entry name" value="EGF_2"/>
    <property type="match status" value="1"/>
</dbReference>
<keyword evidence="10" id="KW-0732">Signal</keyword>
<dbReference type="SUPFAM" id="SSF57196">
    <property type="entry name" value="EGF/Laminin"/>
    <property type="match status" value="3"/>
</dbReference>
<dbReference type="InterPro" id="IPR001879">
    <property type="entry name" value="GPCR_2_extracellular_dom"/>
</dbReference>
<feature type="disulfide bond" evidence="8">
    <location>
        <begin position="660"/>
        <end position="669"/>
    </location>
</feature>
<dbReference type="InterPro" id="IPR017981">
    <property type="entry name" value="GPCR_2-like_7TM"/>
</dbReference>
<feature type="disulfide bond" evidence="8">
    <location>
        <begin position="622"/>
        <end position="631"/>
    </location>
</feature>
<dbReference type="PROSITE" id="PS00022">
    <property type="entry name" value="EGF_1"/>
    <property type="match status" value="3"/>
</dbReference>
<feature type="domain" description="EGF-like" evidence="11">
    <location>
        <begin position="596"/>
        <end position="632"/>
    </location>
</feature>
<feature type="disulfide bond" evidence="8">
    <location>
        <begin position="600"/>
        <end position="610"/>
    </location>
</feature>
<feature type="transmembrane region" description="Helical" evidence="9">
    <location>
        <begin position="1163"/>
        <end position="1181"/>
    </location>
</feature>
<feature type="domain" description="G-protein coupled receptors family 2 profile 2" evidence="14">
    <location>
        <begin position="1053"/>
        <end position="1274"/>
    </location>
</feature>
<dbReference type="InterPro" id="IPR042307">
    <property type="entry name" value="Reeler_sf"/>
</dbReference>
<feature type="transmembrane region" description="Helical" evidence="9">
    <location>
        <begin position="1051"/>
        <end position="1077"/>
    </location>
</feature>
<gene>
    <name evidence="16" type="ORF">GBAR_LOCUS21145</name>
</gene>
<dbReference type="InterPro" id="IPR000832">
    <property type="entry name" value="GPCR_2_secretin-like"/>
</dbReference>
<evidence type="ECO:0000259" key="14">
    <source>
        <dbReference type="PROSITE" id="PS50261"/>
    </source>
</evidence>
<dbReference type="AlphaFoldDB" id="A0AA35SYQ4"/>
<feature type="transmembrane region" description="Helical" evidence="9">
    <location>
        <begin position="1201"/>
        <end position="1224"/>
    </location>
</feature>
<evidence type="ECO:0000256" key="6">
    <source>
        <dbReference type="ARBA" id="ARBA00023136"/>
    </source>
</evidence>
<dbReference type="Gene3D" id="2.60.220.50">
    <property type="match status" value="1"/>
</dbReference>
<evidence type="ECO:0000259" key="13">
    <source>
        <dbReference type="PROSITE" id="PS50227"/>
    </source>
</evidence>
<dbReference type="GO" id="GO:0007166">
    <property type="term" value="P:cell surface receptor signaling pathway"/>
    <property type="evidence" value="ECO:0007669"/>
    <property type="project" value="InterPro"/>
</dbReference>
<dbReference type="InterPro" id="IPR000742">
    <property type="entry name" value="EGF"/>
</dbReference>
<evidence type="ECO:0000256" key="3">
    <source>
        <dbReference type="ARBA" id="ARBA00022475"/>
    </source>
</evidence>
<feature type="transmembrane region" description="Helical" evidence="9">
    <location>
        <begin position="1123"/>
        <end position="1143"/>
    </location>
</feature>
<proteinExistence type="predicted"/>
<evidence type="ECO:0000259" key="11">
    <source>
        <dbReference type="PROSITE" id="PS50026"/>
    </source>
</evidence>
<dbReference type="PROSITE" id="PS50261">
    <property type="entry name" value="G_PROTEIN_RECEP_F2_4"/>
    <property type="match status" value="1"/>
</dbReference>
<dbReference type="InterPro" id="IPR000203">
    <property type="entry name" value="GPS"/>
</dbReference>
<keyword evidence="16" id="KW-0675">Receptor</keyword>
<evidence type="ECO:0000259" key="12">
    <source>
        <dbReference type="PROSITE" id="PS50221"/>
    </source>
</evidence>
<feature type="chain" id="PRO_5041383019" evidence="10">
    <location>
        <begin position="20"/>
        <end position="1274"/>
    </location>
</feature>
<comment type="subcellular location">
    <subcellularLocation>
        <location evidence="2">Cell membrane</location>
    </subcellularLocation>
    <subcellularLocation>
        <location evidence="1">Membrane</location>
        <topology evidence="1">Multi-pass membrane protein</topology>
    </subcellularLocation>
</comment>
<evidence type="ECO:0000313" key="17">
    <source>
        <dbReference type="Proteomes" id="UP001174909"/>
    </source>
</evidence>
<feature type="domain" description="EGF-like" evidence="11">
    <location>
        <begin position="500"/>
        <end position="536"/>
    </location>
</feature>
<feature type="transmembrane region" description="Helical" evidence="9">
    <location>
        <begin position="1245"/>
        <end position="1266"/>
    </location>
</feature>
<evidence type="ECO:0000256" key="7">
    <source>
        <dbReference type="ARBA" id="ARBA00023157"/>
    </source>
</evidence>
<dbReference type="GO" id="GO:0005886">
    <property type="term" value="C:plasma membrane"/>
    <property type="evidence" value="ECO:0007669"/>
    <property type="project" value="UniProtKB-SubCell"/>
</dbReference>
<evidence type="ECO:0000256" key="4">
    <source>
        <dbReference type="ARBA" id="ARBA00022692"/>
    </source>
</evidence>
<dbReference type="Gene3D" id="2.10.25.10">
    <property type="entry name" value="Laminin"/>
    <property type="match status" value="3"/>
</dbReference>
<feature type="domain" description="EGF-like" evidence="11">
    <location>
        <begin position="553"/>
        <end position="589"/>
    </location>
</feature>
<keyword evidence="17" id="KW-1185">Reference proteome</keyword>
<keyword evidence="3" id="KW-1003">Cell membrane</keyword>
<feature type="domain" description="G-protein coupled receptors family 2 profile 1" evidence="13">
    <location>
        <begin position="659"/>
        <end position="744"/>
    </location>
</feature>
<accession>A0AA35SYQ4</accession>
<keyword evidence="4 9" id="KW-0812">Transmembrane</keyword>
<dbReference type="PANTHER" id="PTHR45692">
    <property type="entry name" value="G_PROTEIN_RECEP_F2_4 DOMAIN-CONTAINING PROTEIN"/>
    <property type="match status" value="1"/>
</dbReference>
<dbReference type="PANTHER" id="PTHR45692:SF1">
    <property type="entry name" value="G-PROTEIN COUPLED RECEPTORS FAMILY 2 PROFILE 2 DOMAIN-CONTAINING PROTEIN"/>
    <property type="match status" value="1"/>
</dbReference>
<protein>
    <submittedName>
        <fullName evidence="16">Adhesion G-protein coupled receptor G4</fullName>
    </submittedName>
</protein>
<dbReference type="GO" id="GO:0004930">
    <property type="term" value="F:G protein-coupled receptor activity"/>
    <property type="evidence" value="ECO:0007669"/>
    <property type="project" value="InterPro"/>
</dbReference>
<evidence type="ECO:0000256" key="8">
    <source>
        <dbReference type="PROSITE-ProRule" id="PRU00076"/>
    </source>
</evidence>
<keyword evidence="6 9" id="KW-0472">Membrane</keyword>
<keyword evidence="5 9" id="KW-1133">Transmembrane helix</keyword>
<dbReference type="PROSITE" id="PS50221">
    <property type="entry name" value="GAIN_B"/>
    <property type="match status" value="1"/>
</dbReference>
<dbReference type="InterPro" id="IPR057244">
    <property type="entry name" value="GAIN_B"/>
</dbReference>
<keyword evidence="8" id="KW-0245">EGF-like domain</keyword>
<dbReference type="Pfam" id="PF00002">
    <property type="entry name" value="7tm_2"/>
    <property type="match status" value="1"/>
</dbReference>
<feature type="domain" description="EGF-like" evidence="11">
    <location>
        <begin position="634"/>
        <end position="670"/>
    </location>
</feature>
<dbReference type="CDD" id="cd00054">
    <property type="entry name" value="EGF_CA"/>
    <property type="match status" value="3"/>
</dbReference>
<feature type="signal peptide" evidence="10">
    <location>
        <begin position="1"/>
        <end position="19"/>
    </location>
</feature>
<feature type="domain" description="Reelin" evidence="15">
    <location>
        <begin position="10"/>
        <end position="185"/>
    </location>
</feature>
<dbReference type="PROSITE" id="PS50227">
    <property type="entry name" value="G_PROTEIN_RECEP_F2_3"/>
    <property type="match status" value="1"/>
</dbReference>
<evidence type="ECO:0000256" key="9">
    <source>
        <dbReference type="SAM" id="Phobius"/>
    </source>
</evidence>
<dbReference type="PROSITE" id="PS50026">
    <property type="entry name" value="EGF_3"/>
    <property type="match status" value="4"/>
</dbReference>
<keyword evidence="7 8" id="KW-1015">Disulfide bond</keyword>
<dbReference type="SMART" id="SM00181">
    <property type="entry name" value="EGF"/>
    <property type="match status" value="4"/>
</dbReference>
<feature type="disulfide bond" evidence="8">
    <location>
        <begin position="579"/>
        <end position="588"/>
    </location>
</feature>
<feature type="non-terminal residue" evidence="16">
    <location>
        <position position="1"/>
    </location>
</feature>
<evidence type="ECO:0000259" key="15">
    <source>
        <dbReference type="PROSITE" id="PS51019"/>
    </source>
</evidence>
<name>A0AA35SYQ4_GEOBA</name>
<organism evidence="16 17">
    <name type="scientific">Geodia barretti</name>
    <name type="common">Barrett's horny sponge</name>
    <dbReference type="NCBI Taxonomy" id="519541"/>
    <lineage>
        <taxon>Eukaryota</taxon>
        <taxon>Metazoa</taxon>
        <taxon>Porifera</taxon>
        <taxon>Demospongiae</taxon>
        <taxon>Heteroscleromorpha</taxon>
        <taxon>Tetractinellida</taxon>
        <taxon>Astrophorina</taxon>
        <taxon>Geodiidae</taxon>
        <taxon>Geodia</taxon>
    </lineage>
</organism>
<comment type="caution">
    <text evidence="16">The sequence shown here is derived from an EMBL/GenBank/DDBJ whole genome shotgun (WGS) entry which is preliminary data.</text>
</comment>
<dbReference type="Proteomes" id="UP001174909">
    <property type="component" value="Unassembled WGS sequence"/>
</dbReference>
<evidence type="ECO:0000256" key="2">
    <source>
        <dbReference type="ARBA" id="ARBA00004236"/>
    </source>
</evidence>
<dbReference type="SMART" id="SM00303">
    <property type="entry name" value="GPS"/>
    <property type="match status" value="1"/>
</dbReference>